<reference evidence="1 2" key="1">
    <citation type="submission" date="2024-03" db="EMBL/GenBank/DDBJ databases">
        <title>Aquirufa genome sequencing.</title>
        <authorList>
            <person name="Pitt A."/>
            <person name="Hahn M.W."/>
        </authorList>
    </citation>
    <scope>NUCLEOTIDE SEQUENCE [LARGE SCALE GENOMIC DNA]</scope>
    <source>
        <strain evidence="1 2">HETE-83D</strain>
    </source>
</reference>
<keyword evidence="2" id="KW-1185">Reference proteome</keyword>
<accession>A0ABW6DNX9</accession>
<proteinExistence type="predicted"/>
<dbReference type="Proteomes" id="UP001598019">
    <property type="component" value="Unassembled WGS sequence"/>
</dbReference>
<evidence type="ECO:0000313" key="2">
    <source>
        <dbReference type="Proteomes" id="UP001598019"/>
    </source>
</evidence>
<dbReference type="RefSeq" id="WP_377981400.1">
    <property type="nucleotide sequence ID" value="NZ_JBBKXX010000003.1"/>
</dbReference>
<dbReference type="EMBL" id="JBBKXX010000003">
    <property type="protein sequence ID" value="MFD3409055.1"/>
    <property type="molecule type" value="Genomic_DNA"/>
</dbReference>
<sequence length="210" mass="23702">MSKQNKIVAEALYLPTDGVYQLIDKQGRVAMVRKDLIDDNKLEIIDGVIPLTAGQYEAWFKIQERIKRDEALFRPNVYKFFESREYLVAHPELCNKYSTQFGAFSYCSVSPSLGALALSFHQGERTMECQYCQQNAHLFKSIGSVLSGYSAQDFICENEACQKVNTKVKGGMSETVKYFVSLSETYTNLYPTAKSYDSLSFAEILSALPA</sequence>
<gene>
    <name evidence="1" type="ORF">SKC37_10330</name>
</gene>
<protein>
    <submittedName>
        <fullName evidence="1">Uncharacterized protein</fullName>
    </submittedName>
</protein>
<comment type="caution">
    <text evidence="1">The sequence shown here is derived from an EMBL/GenBank/DDBJ whole genome shotgun (WGS) entry which is preliminary data.</text>
</comment>
<evidence type="ECO:0000313" key="1">
    <source>
        <dbReference type="EMBL" id="MFD3409055.1"/>
    </source>
</evidence>
<organism evidence="1 2">
    <name type="scientific">Aquirufa esocilacus</name>
    <dbReference type="NCBI Taxonomy" id="3096513"/>
    <lineage>
        <taxon>Bacteria</taxon>
        <taxon>Pseudomonadati</taxon>
        <taxon>Bacteroidota</taxon>
        <taxon>Cytophagia</taxon>
        <taxon>Cytophagales</taxon>
        <taxon>Flectobacillaceae</taxon>
        <taxon>Aquirufa</taxon>
    </lineage>
</organism>
<name>A0ABW6DNX9_9BACT</name>